<proteinExistence type="predicted"/>
<name>A0A0A8YTQ6_ARUDO</name>
<protein>
    <submittedName>
        <fullName evidence="3">Uncharacterized protein</fullName>
    </submittedName>
</protein>
<keyword evidence="2" id="KW-0732">Signal</keyword>
<sequence length="39" mass="4106">MLPLEILSLMMWKAAEATRPSEPATAATGIPPSVAVTRP</sequence>
<feature type="chain" id="PRO_5002043456" evidence="2">
    <location>
        <begin position="18"/>
        <end position="39"/>
    </location>
</feature>
<evidence type="ECO:0000256" key="1">
    <source>
        <dbReference type="SAM" id="MobiDB-lite"/>
    </source>
</evidence>
<organism evidence="3">
    <name type="scientific">Arundo donax</name>
    <name type="common">Giant reed</name>
    <name type="synonym">Donax arundinaceus</name>
    <dbReference type="NCBI Taxonomy" id="35708"/>
    <lineage>
        <taxon>Eukaryota</taxon>
        <taxon>Viridiplantae</taxon>
        <taxon>Streptophyta</taxon>
        <taxon>Embryophyta</taxon>
        <taxon>Tracheophyta</taxon>
        <taxon>Spermatophyta</taxon>
        <taxon>Magnoliopsida</taxon>
        <taxon>Liliopsida</taxon>
        <taxon>Poales</taxon>
        <taxon>Poaceae</taxon>
        <taxon>PACMAD clade</taxon>
        <taxon>Arundinoideae</taxon>
        <taxon>Arundineae</taxon>
        <taxon>Arundo</taxon>
    </lineage>
</organism>
<reference evidence="3" key="1">
    <citation type="submission" date="2014-09" db="EMBL/GenBank/DDBJ databases">
        <authorList>
            <person name="Magalhaes I.L.F."/>
            <person name="Oliveira U."/>
            <person name="Santos F.R."/>
            <person name="Vidigal T.H.D.A."/>
            <person name="Brescovit A.D."/>
            <person name="Santos A.J."/>
        </authorList>
    </citation>
    <scope>NUCLEOTIDE SEQUENCE</scope>
    <source>
        <tissue evidence="3">Shoot tissue taken approximately 20 cm above the soil surface</tissue>
    </source>
</reference>
<accession>A0A0A8YTQ6</accession>
<feature type="signal peptide" evidence="2">
    <location>
        <begin position="1"/>
        <end position="17"/>
    </location>
</feature>
<evidence type="ECO:0000313" key="3">
    <source>
        <dbReference type="EMBL" id="JAD25962.1"/>
    </source>
</evidence>
<feature type="region of interest" description="Disordered" evidence="1">
    <location>
        <begin position="18"/>
        <end position="39"/>
    </location>
</feature>
<reference evidence="3" key="2">
    <citation type="journal article" date="2015" name="Data Brief">
        <title>Shoot transcriptome of the giant reed, Arundo donax.</title>
        <authorList>
            <person name="Barrero R.A."/>
            <person name="Guerrero F.D."/>
            <person name="Moolhuijzen P."/>
            <person name="Goolsby J.A."/>
            <person name="Tidwell J."/>
            <person name="Bellgard S.E."/>
            <person name="Bellgard M.I."/>
        </authorList>
    </citation>
    <scope>NUCLEOTIDE SEQUENCE</scope>
    <source>
        <tissue evidence="3">Shoot tissue taken approximately 20 cm above the soil surface</tissue>
    </source>
</reference>
<evidence type="ECO:0000256" key="2">
    <source>
        <dbReference type="SAM" id="SignalP"/>
    </source>
</evidence>
<dbReference type="EMBL" id="GBRH01271933">
    <property type="protein sequence ID" value="JAD25962.1"/>
    <property type="molecule type" value="Transcribed_RNA"/>
</dbReference>
<dbReference type="AlphaFoldDB" id="A0A0A8YTQ6"/>